<proteinExistence type="predicted"/>
<name>A0ABV2IGV7_9HYPH</name>
<evidence type="ECO:0000313" key="3">
    <source>
        <dbReference type="Proteomes" id="UP001549164"/>
    </source>
</evidence>
<dbReference type="RefSeq" id="WP_354435630.1">
    <property type="nucleotide sequence ID" value="NZ_JBEPLY010000017.1"/>
</dbReference>
<feature type="compositionally biased region" description="Basic and acidic residues" evidence="1">
    <location>
        <begin position="126"/>
        <end position="142"/>
    </location>
</feature>
<evidence type="ECO:0000313" key="2">
    <source>
        <dbReference type="EMBL" id="MET3601824.1"/>
    </source>
</evidence>
<reference evidence="2 3" key="1">
    <citation type="submission" date="2024-06" db="EMBL/GenBank/DDBJ databases">
        <title>Genomic Encyclopedia of Type Strains, Phase IV (KMG-IV): sequencing the most valuable type-strain genomes for metagenomic binning, comparative biology and taxonomic classification.</title>
        <authorList>
            <person name="Goeker M."/>
        </authorList>
    </citation>
    <scope>NUCLEOTIDE SEQUENCE [LARGE SCALE GENOMIC DNA]</scope>
    <source>
        <strain evidence="2 3">DSM 28102</strain>
    </source>
</reference>
<dbReference type="EMBL" id="JBEPLY010000017">
    <property type="protein sequence ID" value="MET3601824.1"/>
    <property type="molecule type" value="Genomic_DNA"/>
</dbReference>
<gene>
    <name evidence="2" type="ORF">ABID12_003787</name>
</gene>
<protein>
    <submittedName>
        <fullName evidence="2">Uncharacterized protein</fullName>
    </submittedName>
</protein>
<sequence length="165" mass="18760">MTEYFDLFGNPDTLPSGRRGRPAHKPTRESRNKVKMLLALGWANDLIAQALCLSLPTLKKHYFSELRERDAERVRMQAWKFERLFAEAGKGNVGALKELEKQVEKNDRMLAAKAMRDVQSDDEEDHVPAEKVGKKEKARREAAALVNGDDAGDGWEDLIRPGYKH</sequence>
<keyword evidence="3" id="KW-1185">Reference proteome</keyword>
<organism evidence="2 3">
    <name type="scientific">Martelella mangrovi</name>
    <dbReference type="NCBI Taxonomy" id="1397477"/>
    <lineage>
        <taxon>Bacteria</taxon>
        <taxon>Pseudomonadati</taxon>
        <taxon>Pseudomonadota</taxon>
        <taxon>Alphaproteobacteria</taxon>
        <taxon>Hyphomicrobiales</taxon>
        <taxon>Aurantimonadaceae</taxon>
        <taxon>Martelella</taxon>
    </lineage>
</organism>
<accession>A0ABV2IGV7</accession>
<dbReference type="Proteomes" id="UP001549164">
    <property type="component" value="Unassembled WGS sequence"/>
</dbReference>
<feature type="region of interest" description="Disordered" evidence="1">
    <location>
        <begin position="1"/>
        <end position="30"/>
    </location>
</feature>
<feature type="region of interest" description="Disordered" evidence="1">
    <location>
        <begin position="116"/>
        <end position="165"/>
    </location>
</feature>
<evidence type="ECO:0000256" key="1">
    <source>
        <dbReference type="SAM" id="MobiDB-lite"/>
    </source>
</evidence>
<comment type="caution">
    <text evidence="2">The sequence shown here is derived from an EMBL/GenBank/DDBJ whole genome shotgun (WGS) entry which is preliminary data.</text>
</comment>